<gene>
    <name evidence="12" type="ORF">GGQ92_000726</name>
</gene>
<evidence type="ECO:0000256" key="3">
    <source>
        <dbReference type="ARBA" id="ARBA00022448"/>
    </source>
</evidence>
<evidence type="ECO:0000256" key="8">
    <source>
        <dbReference type="ARBA" id="ARBA00023136"/>
    </source>
</evidence>
<evidence type="ECO:0000313" key="13">
    <source>
        <dbReference type="Proteomes" id="UP000572212"/>
    </source>
</evidence>
<dbReference type="GO" id="GO:0005886">
    <property type="term" value="C:plasma membrane"/>
    <property type="evidence" value="ECO:0007669"/>
    <property type="project" value="UniProtKB-SubCell"/>
</dbReference>
<dbReference type="PROSITE" id="PS00874">
    <property type="entry name" value="T2SP_F"/>
    <property type="match status" value="1"/>
</dbReference>
<keyword evidence="8 10" id="KW-0472">Membrane</keyword>
<evidence type="ECO:0000256" key="7">
    <source>
        <dbReference type="ARBA" id="ARBA00022989"/>
    </source>
</evidence>
<comment type="caution">
    <text evidence="12">The sequence shown here is derived from an EMBL/GenBank/DDBJ whole genome shotgun (WGS) entry which is preliminary data.</text>
</comment>
<comment type="similarity">
    <text evidence="2 9">Belongs to the GSP F family.</text>
</comment>
<keyword evidence="3 9" id="KW-0813">Transport</keyword>
<keyword evidence="13" id="KW-1185">Reference proteome</keyword>
<feature type="transmembrane region" description="Helical" evidence="10">
    <location>
        <begin position="220"/>
        <end position="238"/>
    </location>
</feature>
<keyword evidence="5" id="KW-0997">Cell inner membrane</keyword>
<evidence type="ECO:0000256" key="1">
    <source>
        <dbReference type="ARBA" id="ARBA00004429"/>
    </source>
</evidence>
<comment type="subcellular location">
    <subcellularLocation>
        <location evidence="1">Cell inner membrane</location>
        <topology evidence="1">Multi-pass membrane protein</topology>
    </subcellularLocation>
    <subcellularLocation>
        <location evidence="9">Cell membrane</location>
        <topology evidence="9">Multi-pass membrane protein</topology>
    </subcellularLocation>
</comment>
<dbReference type="AlphaFoldDB" id="A0A841RHJ8"/>
<dbReference type="PRINTS" id="PR00812">
    <property type="entry name" value="BCTERIALGSPF"/>
</dbReference>
<evidence type="ECO:0000313" key="12">
    <source>
        <dbReference type="EMBL" id="MBB6511959.1"/>
    </source>
</evidence>
<evidence type="ECO:0000256" key="5">
    <source>
        <dbReference type="ARBA" id="ARBA00022519"/>
    </source>
</evidence>
<dbReference type="FunFam" id="1.20.81.30:FF:000001">
    <property type="entry name" value="Type II secretion system protein F"/>
    <property type="match status" value="2"/>
</dbReference>
<feature type="domain" description="Type II secretion system protein GspF" evidence="11">
    <location>
        <begin position="67"/>
        <end position="190"/>
    </location>
</feature>
<accession>A0A841RHJ8</accession>
<keyword evidence="7 10" id="KW-1133">Transmembrane helix</keyword>
<organism evidence="12 13">
    <name type="scientific">Gracilibacillus halotolerans</name>
    <dbReference type="NCBI Taxonomy" id="74386"/>
    <lineage>
        <taxon>Bacteria</taxon>
        <taxon>Bacillati</taxon>
        <taxon>Bacillota</taxon>
        <taxon>Bacilli</taxon>
        <taxon>Bacillales</taxon>
        <taxon>Bacillaceae</taxon>
        <taxon>Gracilibacillus</taxon>
    </lineage>
</organism>
<dbReference type="PANTHER" id="PTHR30012">
    <property type="entry name" value="GENERAL SECRETION PATHWAY PROTEIN"/>
    <property type="match status" value="1"/>
</dbReference>
<feature type="transmembrane region" description="Helical" evidence="10">
    <location>
        <begin position="167"/>
        <end position="192"/>
    </location>
</feature>
<dbReference type="PANTHER" id="PTHR30012:SF0">
    <property type="entry name" value="TYPE II SECRETION SYSTEM PROTEIN F-RELATED"/>
    <property type="match status" value="1"/>
</dbReference>
<dbReference type="InterPro" id="IPR001992">
    <property type="entry name" value="T2SS_GspF/T4SS_PilC_CS"/>
</dbReference>
<proteinExistence type="inferred from homology"/>
<dbReference type="RefSeq" id="WP_184244636.1">
    <property type="nucleotide sequence ID" value="NZ_BAAACU010000022.1"/>
</dbReference>
<evidence type="ECO:0000259" key="11">
    <source>
        <dbReference type="Pfam" id="PF00482"/>
    </source>
</evidence>
<reference evidence="12 13" key="1">
    <citation type="submission" date="2020-08" db="EMBL/GenBank/DDBJ databases">
        <title>Genomic Encyclopedia of Type Strains, Phase IV (KMG-IV): sequencing the most valuable type-strain genomes for metagenomic binning, comparative biology and taxonomic classification.</title>
        <authorList>
            <person name="Goeker M."/>
        </authorList>
    </citation>
    <scope>NUCLEOTIDE SEQUENCE [LARGE SCALE GENOMIC DNA]</scope>
    <source>
        <strain evidence="12 13">DSM 11805</strain>
    </source>
</reference>
<dbReference type="InterPro" id="IPR018076">
    <property type="entry name" value="T2SS_GspF_dom"/>
</dbReference>
<evidence type="ECO:0000256" key="9">
    <source>
        <dbReference type="RuleBase" id="RU003923"/>
    </source>
</evidence>
<dbReference type="InterPro" id="IPR003004">
    <property type="entry name" value="GspF/PilC"/>
</dbReference>
<dbReference type="GO" id="GO:0015628">
    <property type="term" value="P:protein secretion by the type II secretion system"/>
    <property type="evidence" value="ECO:0007669"/>
    <property type="project" value="TreeGrafter"/>
</dbReference>
<dbReference type="Gene3D" id="1.20.81.30">
    <property type="entry name" value="Type II secretion system (T2SS), domain F"/>
    <property type="match status" value="2"/>
</dbReference>
<evidence type="ECO:0000256" key="4">
    <source>
        <dbReference type="ARBA" id="ARBA00022475"/>
    </source>
</evidence>
<dbReference type="InterPro" id="IPR042094">
    <property type="entry name" value="T2SS_GspF_sf"/>
</dbReference>
<keyword evidence="6 9" id="KW-0812">Transmembrane</keyword>
<dbReference type="Proteomes" id="UP000572212">
    <property type="component" value="Unassembled WGS sequence"/>
</dbReference>
<name>A0A841RHJ8_9BACI</name>
<evidence type="ECO:0000256" key="10">
    <source>
        <dbReference type="SAM" id="Phobius"/>
    </source>
</evidence>
<sequence>MSIYQYQGRQEDGSLRKGQIEANTKEEANVLLRNQGVTAFQIKQLNPFLYKDIYIGNPVKNKDFVIFLRQYATMIDAGIPLAEATGALAEQSTNKVLSQTLKEIKQNLEVGSKLSTAMSHYPKIFPALLVNMVEAAEVSGNLDEVMDEMAVYFEKQYELNQKIKTALTYPIVVGTFSMLIITFLLIFIIPIFTQMFEDNGSELPAFTQFVSDTSVFLGNYWWTILLGIGLLFVLYRLAVRNEEFAFLKDKWKLKVPIFGTFIQKSLLARYTQTMSMLLSSAVPVLQAISITEKVIDNKVMKKVIADSHQSIQEGKSLSTTLAHSWIFPSFVTQMMYVGERSGEIEKMLKKVADFYERELEESSEKLKALIEPLLIIFLAIVVGSVVLSIILPMFSLFNEI</sequence>
<protein>
    <submittedName>
        <fullName evidence="12">Type IV pilus assembly protein PilC</fullName>
    </submittedName>
</protein>
<evidence type="ECO:0000256" key="6">
    <source>
        <dbReference type="ARBA" id="ARBA00022692"/>
    </source>
</evidence>
<dbReference type="Pfam" id="PF00482">
    <property type="entry name" value="T2SSF"/>
    <property type="match status" value="2"/>
</dbReference>
<keyword evidence="4" id="KW-1003">Cell membrane</keyword>
<evidence type="ECO:0000256" key="2">
    <source>
        <dbReference type="ARBA" id="ARBA00005745"/>
    </source>
</evidence>
<feature type="domain" description="Type II secretion system protein GspF" evidence="11">
    <location>
        <begin position="271"/>
        <end position="392"/>
    </location>
</feature>
<dbReference type="EMBL" id="JACHON010000001">
    <property type="protein sequence ID" value="MBB6511959.1"/>
    <property type="molecule type" value="Genomic_DNA"/>
</dbReference>
<feature type="transmembrane region" description="Helical" evidence="10">
    <location>
        <begin position="373"/>
        <end position="397"/>
    </location>
</feature>